<accession>A0A7J7TTM2</accession>
<dbReference type="Proteomes" id="UP000527355">
    <property type="component" value="Unassembled WGS sequence"/>
</dbReference>
<dbReference type="AlphaFoldDB" id="A0A7J7TTM2"/>
<feature type="region of interest" description="Disordered" evidence="1">
    <location>
        <begin position="53"/>
        <end position="83"/>
    </location>
</feature>
<feature type="compositionally biased region" description="Gly residues" evidence="1">
    <location>
        <begin position="59"/>
        <end position="73"/>
    </location>
</feature>
<keyword evidence="3" id="KW-1185">Reference proteome</keyword>
<evidence type="ECO:0000313" key="3">
    <source>
        <dbReference type="Proteomes" id="UP000527355"/>
    </source>
</evidence>
<comment type="caution">
    <text evidence="2">The sequence shown here is derived from an EMBL/GenBank/DDBJ whole genome shotgun (WGS) entry which is preliminary data.</text>
</comment>
<name>A0A7J7TTM2_MYOMY</name>
<sequence length="126" mass="13684">MTFPLLGFDTWLHHSCKWAFLGGSCVLRELDGSPRQLALQELARVLMVPRPLWPSAGGRPFGGGRASRLGGGPRASHQESPHLSGPWFPGFSSKGITGFPQAPSRGEVPVTPLKKWTLARLAWLSD</sequence>
<protein>
    <submittedName>
        <fullName evidence="2">Uncharacterized protein</fullName>
    </submittedName>
</protein>
<evidence type="ECO:0000313" key="2">
    <source>
        <dbReference type="EMBL" id="KAF6303954.1"/>
    </source>
</evidence>
<gene>
    <name evidence="2" type="ORF">mMyoMyo1_008937</name>
</gene>
<proteinExistence type="predicted"/>
<dbReference type="EMBL" id="JABWUV010000015">
    <property type="protein sequence ID" value="KAF6303954.1"/>
    <property type="molecule type" value="Genomic_DNA"/>
</dbReference>
<reference evidence="2 3" key="1">
    <citation type="journal article" date="2020" name="Nature">
        <title>Six reference-quality genomes reveal evolution of bat adaptations.</title>
        <authorList>
            <person name="Jebb D."/>
            <person name="Huang Z."/>
            <person name="Pippel M."/>
            <person name="Hughes G.M."/>
            <person name="Lavrichenko K."/>
            <person name="Devanna P."/>
            <person name="Winkler S."/>
            <person name="Jermiin L.S."/>
            <person name="Skirmuntt E.C."/>
            <person name="Katzourakis A."/>
            <person name="Burkitt-Gray L."/>
            <person name="Ray D.A."/>
            <person name="Sullivan K.A.M."/>
            <person name="Roscito J.G."/>
            <person name="Kirilenko B.M."/>
            <person name="Davalos L.M."/>
            <person name="Corthals A.P."/>
            <person name="Power M.L."/>
            <person name="Jones G."/>
            <person name="Ransome R.D."/>
            <person name="Dechmann D.K.N."/>
            <person name="Locatelli A.G."/>
            <person name="Puechmaille S.J."/>
            <person name="Fedrigo O."/>
            <person name="Jarvis E.D."/>
            <person name="Hiller M."/>
            <person name="Vernes S.C."/>
            <person name="Myers E.W."/>
            <person name="Teeling E.C."/>
        </authorList>
    </citation>
    <scope>NUCLEOTIDE SEQUENCE [LARGE SCALE GENOMIC DNA]</scope>
    <source>
        <strain evidence="2">MMyoMyo1</strain>
        <tissue evidence="2">Flight muscle</tissue>
    </source>
</reference>
<evidence type="ECO:0000256" key="1">
    <source>
        <dbReference type="SAM" id="MobiDB-lite"/>
    </source>
</evidence>
<organism evidence="2 3">
    <name type="scientific">Myotis myotis</name>
    <name type="common">Greater mouse-eared bat</name>
    <name type="synonym">Vespertilio myotis</name>
    <dbReference type="NCBI Taxonomy" id="51298"/>
    <lineage>
        <taxon>Eukaryota</taxon>
        <taxon>Metazoa</taxon>
        <taxon>Chordata</taxon>
        <taxon>Craniata</taxon>
        <taxon>Vertebrata</taxon>
        <taxon>Euteleostomi</taxon>
        <taxon>Mammalia</taxon>
        <taxon>Eutheria</taxon>
        <taxon>Laurasiatheria</taxon>
        <taxon>Chiroptera</taxon>
        <taxon>Yangochiroptera</taxon>
        <taxon>Vespertilionidae</taxon>
        <taxon>Myotis</taxon>
    </lineage>
</organism>